<keyword evidence="2 5" id="KW-0812">Transmembrane</keyword>
<reference evidence="7 8" key="1">
    <citation type="submission" date="2024-08" db="EMBL/GenBank/DDBJ databases">
        <title>Gnathostoma spinigerum genome.</title>
        <authorList>
            <person name="Gonzalez-Bertolin B."/>
            <person name="Monzon S."/>
            <person name="Zaballos A."/>
            <person name="Jimenez P."/>
            <person name="Dekumyoy P."/>
            <person name="Varona S."/>
            <person name="Cuesta I."/>
            <person name="Sumanam S."/>
            <person name="Adisakwattana P."/>
            <person name="Gasser R.B."/>
            <person name="Hernandez-Gonzalez A."/>
            <person name="Young N.D."/>
            <person name="Perteguer M.J."/>
        </authorList>
    </citation>
    <scope>NUCLEOTIDE SEQUENCE [LARGE SCALE GENOMIC DNA]</scope>
    <source>
        <strain evidence="7">AL3</strain>
        <tissue evidence="7">Liver</tissue>
    </source>
</reference>
<comment type="subcellular location">
    <subcellularLocation>
        <location evidence="1">Membrane</location>
    </subcellularLocation>
</comment>
<dbReference type="Pfam" id="PF10324">
    <property type="entry name" value="7TM_GPCR_Srw"/>
    <property type="match status" value="1"/>
</dbReference>
<dbReference type="PROSITE" id="PS50262">
    <property type="entry name" value="G_PROTEIN_RECEP_F1_2"/>
    <property type="match status" value="1"/>
</dbReference>
<dbReference type="InterPro" id="IPR017452">
    <property type="entry name" value="GPCR_Rhodpsn_7TM"/>
</dbReference>
<dbReference type="PANTHER" id="PTHR46641:SF7">
    <property type="entry name" value="G-PROTEIN COUPLED RECEPTORS FAMILY 1 PROFILE DOMAIN-CONTAINING PROTEIN"/>
    <property type="match status" value="1"/>
</dbReference>
<evidence type="ECO:0000256" key="4">
    <source>
        <dbReference type="ARBA" id="ARBA00023136"/>
    </source>
</evidence>
<evidence type="ECO:0000259" key="6">
    <source>
        <dbReference type="PROSITE" id="PS50262"/>
    </source>
</evidence>
<evidence type="ECO:0000313" key="7">
    <source>
        <dbReference type="EMBL" id="MFH4974346.1"/>
    </source>
</evidence>
<feature type="transmembrane region" description="Helical" evidence="5">
    <location>
        <begin position="59"/>
        <end position="86"/>
    </location>
</feature>
<dbReference type="GO" id="GO:0016020">
    <property type="term" value="C:membrane"/>
    <property type="evidence" value="ECO:0007669"/>
    <property type="project" value="UniProtKB-SubCell"/>
</dbReference>
<dbReference type="SUPFAM" id="SSF81321">
    <property type="entry name" value="Family A G protein-coupled receptor-like"/>
    <property type="match status" value="1"/>
</dbReference>
<sequence length="329" mass="37713">MNTSFDDSSICQANIFTQDQVDYRLMVNLPVSLFGMITNLLNVIVFTQSEMRTSLVNHFLLAISISDLLLLICNFFFLIFPVLSWMSKSFILNDTYPVVLRFCYPLARIAQTCGVYLTLFVSVHRFLGVCYPFRAKRWITATPVAYAICGAVLFSVLINVTTWIELCVVPCYSKQFNRTTRQIQMTAISQEYMYGLVVRVIAYTTFMFVVPFVTLIIVNVRIMMALHDSSRLRQRNSQRQGAIPKNELSNDNSTPMLTTFRMLHSAKYSELFSTILKLNDLNILRRPNIVKATNSVRERSVTIMLLVIVAIFLGCNGEEVFNIENIFIK</sequence>
<accession>A0ABD6E4K4</accession>
<dbReference type="AlphaFoldDB" id="A0ABD6E4K4"/>
<proteinExistence type="predicted"/>
<feature type="transmembrane region" description="Helical" evidence="5">
    <location>
        <begin position="25"/>
        <end position="47"/>
    </location>
</feature>
<name>A0ABD6E4K4_9BILA</name>
<dbReference type="InterPro" id="IPR000276">
    <property type="entry name" value="GPCR_Rhodpsn"/>
</dbReference>
<keyword evidence="3 5" id="KW-1133">Transmembrane helix</keyword>
<feature type="transmembrane region" description="Helical" evidence="5">
    <location>
        <begin position="106"/>
        <end position="123"/>
    </location>
</feature>
<dbReference type="InterPro" id="IPR052954">
    <property type="entry name" value="GPCR-Ligand_Int"/>
</dbReference>
<feature type="transmembrane region" description="Helical" evidence="5">
    <location>
        <begin position="144"/>
        <end position="164"/>
    </location>
</feature>
<feature type="domain" description="G-protein coupled receptors family 1 profile" evidence="6">
    <location>
        <begin position="38"/>
        <end position="315"/>
    </location>
</feature>
<dbReference type="PRINTS" id="PR00237">
    <property type="entry name" value="GPCRRHODOPSN"/>
</dbReference>
<dbReference type="CDD" id="cd14978">
    <property type="entry name" value="7tmA_FMRFamide_R-like"/>
    <property type="match status" value="1"/>
</dbReference>
<evidence type="ECO:0000256" key="1">
    <source>
        <dbReference type="ARBA" id="ARBA00004370"/>
    </source>
</evidence>
<evidence type="ECO:0000256" key="5">
    <source>
        <dbReference type="SAM" id="Phobius"/>
    </source>
</evidence>
<dbReference type="PANTHER" id="PTHR46641">
    <property type="entry name" value="FMRFAMIDE RECEPTOR-RELATED"/>
    <property type="match status" value="1"/>
</dbReference>
<organism evidence="7 8">
    <name type="scientific">Gnathostoma spinigerum</name>
    <dbReference type="NCBI Taxonomy" id="75299"/>
    <lineage>
        <taxon>Eukaryota</taxon>
        <taxon>Metazoa</taxon>
        <taxon>Ecdysozoa</taxon>
        <taxon>Nematoda</taxon>
        <taxon>Chromadorea</taxon>
        <taxon>Rhabditida</taxon>
        <taxon>Spirurina</taxon>
        <taxon>Gnathostomatomorpha</taxon>
        <taxon>Gnathostomatoidea</taxon>
        <taxon>Gnathostomatidae</taxon>
        <taxon>Gnathostoma</taxon>
    </lineage>
</organism>
<gene>
    <name evidence="7" type="ORF">AB6A40_001055</name>
</gene>
<evidence type="ECO:0000313" key="8">
    <source>
        <dbReference type="Proteomes" id="UP001608902"/>
    </source>
</evidence>
<dbReference type="Proteomes" id="UP001608902">
    <property type="component" value="Unassembled WGS sequence"/>
</dbReference>
<dbReference type="Gene3D" id="1.20.1070.10">
    <property type="entry name" value="Rhodopsin 7-helix transmembrane proteins"/>
    <property type="match status" value="1"/>
</dbReference>
<dbReference type="InterPro" id="IPR019427">
    <property type="entry name" value="7TM_GPCR_serpentine_rcpt_Srw"/>
</dbReference>
<evidence type="ECO:0000256" key="2">
    <source>
        <dbReference type="ARBA" id="ARBA00022692"/>
    </source>
</evidence>
<evidence type="ECO:0000256" key="3">
    <source>
        <dbReference type="ARBA" id="ARBA00022989"/>
    </source>
</evidence>
<keyword evidence="8" id="KW-1185">Reference proteome</keyword>
<feature type="transmembrane region" description="Helical" evidence="5">
    <location>
        <begin position="200"/>
        <end position="226"/>
    </location>
</feature>
<dbReference type="EMBL" id="JBGFUD010000356">
    <property type="protein sequence ID" value="MFH4974346.1"/>
    <property type="molecule type" value="Genomic_DNA"/>
</dbReference>
<keyword evidence="4 5" id="KW-0472">Membrane</keyword>
<protein>
    <recommendedName>
        <fullName evidence="6">G-protein coupled receptors family 1 profile domain-containing protein</fullName>
    </recommendedName>
</protein>
<comment type="caution">
    <text evidence="7">The sequence shown here is derived from an EMBL/GenBank/DDBJ whole genome shotgun (WGS) entry which is preliminary data.</text>
</comment>